<evidence type="ECO:0000256" key="12">
    <source>
        <dbReference type="ARBA" id="ARBA00022801"/>
    </source>
</evidence>
<keyword evidence="12 14" id="KW-0378">Hydrolase</keyword>
<feature type="binding site" evidence="14 15">
    <location>
        <position position="78"/>
    </location>
    <ligand>
        <name>a divalent metal cation</name>
        <dbReference type="ChEBI" id="CHEBI:60240"/>
    </ligand>
</feature>
<evidence type="ECO:0000313" key="19">
    <source>
        <dbReference type="Proteomes" id="UP000215224"/>
    </source>
</evidence>
<dbReference type="AlphaFoldDB" id="A0A223KRX2"/>
<comment type="catalytic activity">
    <reaction evidence="1 14 15 16">
        <text>Endonucleolytic cleavage to 5'-phosphomonoester.</text>
        <dbReference type="EC" id="3.1.26.4"/>
    </reaction>
</comment>
<feature type="binding site" evidence="14 15">
    <location>
        <position position="169"/>
    </location>
    <ligand>
        <name>a divalent metal cation</name>
        <dbReference type="ChEBI" id="CHEBI:60240"/>
    </ligand>
</feature>
<dbReference type="InterPro" id="IPR022898">
    <property type="entry name" value="RNase_HII"/>
</dbReference>
<evidence type="ECO:0000256" key="2">
    <source>
        <dbReference type="ARBA" id="ARBA00001946"/>
    </source>
</evidence>
<evidence type="ECO:0000256" key="5">
    <source>
        <dbReference type="ARBA" id="ARBA00007383"/>
    </source>
</evidence>
<dbReference type="EMBL" id="CP018866">
    <property type="protein sequence ID" value="AST92073.1"/>
    <property type="molecule type" value="Genomic_DNA"/>
</dbReference>
<dbReference type="GO" id="GO:0006298">
    <property type="term" value="P:mismatch repair"/>
    <property type="evidence" value="ECO:0007669"/>
    <property type="project" value="TreeGrafter"/>
</dbReference>
<dbReference type="InterPro" id="IPR012337">
    <property type="entry name" value="RNaseH-like_sf"/>
</dbReference>
<sequence length="255" mass="28767">MKMSIKQVEEELVRINSENNPFFQLLVKDERKGVQALLKKWRMDKKKEDELRKQFEEMSIHENKLIQEGFQYIAGLDEVGRGPLAGPVVAAAVILPKNFYLPGLTDSKKLSATKRELFYEKIKAEAISIGIGIVDANTIDEVNIYEATKLAMIQAINKLHIKPDYLLIDAMKLNVNIQQESIVKGDSKSISIAASSVIAKVTRDSYMIELGEKFPQYGFRSNMGYGTKEHVEAIEAHGVLAEHRRSFTPIKDIVS</sequence>
<dbReference type="EC" id="3.1.26.4" evidence="6 14"/>
<keyword evidence="10 14" id="KW-0479">Metal-binding</keyword>
<dbReference type="GO" id="GO:0043137">
    <property type="term" value="P:DNA replication, removal of RNA primer"/>
    <property type="evidence" value="ECO:0007669"/>
    <property type="project" value="TreeGrafter"/>
</dbReference>
<dbReference type="CDD" id="cd07182">
    <property type="entry name" value="RNase_HII_bacteria_HII_like"/>
    <property type="match status" value="1"/>
</dbReference>
<dbReference type="GO" id="GO:0003723">
    <property type="term" value="F:RNA binding"/>
    <property type="evidence" value="ECO:0007669"/>
    <property type="project" value="UniProtKB-UniRule"/>
</dbReference>
<evidence type="ECO:0000256" key="10">
    <source>
        <dbReference type="ARBA" id="ARBA00022723"/>
    </source>
</evidence>
<dbReference type="PROSITE" id="PS51975">
    <property type="entry name" value="RNASE_H_2"/>
    <property type="match status" value="1"/>
</dbReference>
<dbReference type="SUPFAM" id="SSF53098">
    <property type="entry name" value="Ribonuclease H-like"/>
    <property type="match status" value="1"/>
</dbReference>
<comment type="subcellular location">
    <subcellularLocation>
        <location evidence="4 14">Cytoplasm</location>
    </subcellularLocation>
</comment>
<dbReference type="PANTHER" id="PTHR10954">
    <property type="entry name" value="RIBONUCLEASE H2 SUBUNIT A"/>
    <property type="match status" value="1"/>
</dbReference>
<dbReference type="FunFam" id="3.30.420.10:FF:000006">
    <property type="entry name" value="Ribonuclease HII"/>
    <property type="match status" value="1"/>
</dbReference>
<dbReference type="GO" id="GO:0004523">
    <property type="term" value="F:RNA-DNA hybrid ribonuclease activity"/>
    <property type="evidence" value="ECO:0007669"/>
    <property type="project" value="UniProtKB-UniRule"/>
</dbReference>
<dbReference type="NCBIfam" id="NF000595">
    <property type="entry name" value="PRK00015.1-3"/>
    <property type="match status" value="1"/>
</dbReference>
<dbReference type="Gene3D" id="3.30.420.10">
    <property type="entry name" value="Ribonuclease H-like superfamily/Ribonuclease H"/>
    <property type="match status" value="1"/>
</dbReference>
<keyword evidence="11 14" id="KW-0255">Endonuclease</keyword>
<keyword evidence="9 14" id="KW-0540">Nuclease</keyword>
<evidence type="ECO:0000256" key="6">
    <source>
        <dbReference type="ARBA" id="ARBA00012180"/>
    </source>
</evidence>
<organism evidence="18 19">
    <name type="scientific">Sutcliffiella cohnii</name>
    <dbReference type="NCBI Taxonomy" id="33932"/>
    <lineage>
        <taxon>Bacteria</taxon>
        <taxon>Bacillati</taxon>
        <taxon>Bacillota</taxon>
        <taxon>Bacilli</taxon>
        <taxon>Bacillales</taxon>
        <taxon>Bacillaceae</taxon>
        <taxon>Sutcliffiella</taxon>
    </lineage>
</organism>
<dbReference type="STRING" id="1314751.GCA_001591425_01199"/>
<evidence type="ECO:0000256" key="8">
    <source>
        <dbReference type="ARBA" id="ARBA00022490"/>
    </source>
</evidence>
<evidence type="ECO:0000256" key="7">
    <source>
        <dbReference type="ARBA" id="ARBA00019179"/>
    </source>
</evidence>
<comment type="function">
    <text evidence="3 14 16">Endonuclease that specifically degrades the RNA of RNA-DNA hybrids.</text>
</comment>
<dbReference type="GO" id="GO:0005737">
    <property type="term" value="C:cytoplasm"/>
    <property type="evidence" value="ECO:0007669"/>
    <property type="project" value="UniProtKB-SubCell"/>
</dbReference>
<evidence type="ECO:0000256" key="3">
    <source>
        <dbReference type="ARBA" id="ARBA00004065"/>
    </source>
</evidence>
<dbReference type="GO" id="GO:0030145">
    <property type="term" value="F:manganese ion binding"/>
    <property type="evidence" value="ECO:0007669"/>
    <property type="project" value="UniProtKB-UniRule"/>
</dbReference>
<evidence type="ECO:0000256" key="11">
    <source>
        <dbReference type="ARBA" id="ARBA00022759"/>
    </source>
</evidence>
<keyword evidence="8 14" id="KW-0963">Cytoplasm</keyword>
<comment type="cofactor">
    <cofactor evidence="14 15">
        <name>Mn(2+)</name>
        <dbReference type="ChEBI" id="CHEBI:29035"/>
    </cofactor>
    <cofactor evidence="14 15">
        <name>Mg(2+)</name>
        <dbReference type="ChEBI" id="CHEBI:18420"/>
    </cofactor>
    <text evidence="14 15">Manganese or magnesium. Binds 1 divalent metal ion per monomer in the absence of substrate. May bind a second metal ion after substrate binding.</text>
</comment>
<feature type="domain" description="RNase H type-2" evidence="17">
    <location>
        <begin position="71"/>
        <end position="255"/>
    </location>
</feature>
<dbReference type="InterPro" id="IPR036397">
    <property type="entry name" value="RNaseH_sf"/>
</dbReference>
<comment type="cofactor">
    <cofactor evidence="2">
        <name>Mg(2+)</name>
        <dbReference type="ChEBI" id="CHEBI:18420"/>
    </cofactor>
</comment>
<proteinExistence type="inferred from homology"/>
<keyword evidence="13 14" id="KW-0464">Manganese</keyword>
<dbReference type="KEGG" id="bcoh:BC6307_12685"/>
<gene>
    <name evidence="14" type="primary">rnhB</name>
    <name evidence="18" type="ORF">BC6307_12685</name>
</gene>
<dbReference type="Proteomes" id="UP000215224">
    <property type="component" value="Chromosome"/>
</dbReference>
<evidence type="ECO:0000256" key="16">
    <source>
        <dbReference type="RuleBase" id="RU003515"/>
    </source>
</evidence>
<dbReference type="HAMAP" id="MF_00052_B">
    <property type="entry name" value="RNase_HII_B"/>
    <property type="match status" value="1"/>
</dbReference>
<evidence type="ECO:0000256" key="14">
    <source>
        <dbReference type="HAMAP-Rule" id="MF_00052"/>
    </source>
</evidence>
<dbReference type="InterPro" id="IPR001352">
    <property type="entry name" value="RNase_HII/HIII"/>
</dbReference>
<protein>
    <recommendedName>
        <fullName evidence="7 14">Ribonuclease HII</fullName>
        <shortName evidence="14">RNase HII</shortName>
        <ecNumber evidence="6 14">3.1.26.4</ecNumber>
    </recommendedName>
</protein>
<evidence type="ECO:0000256" key="4">
    <source>
        <dbReference type="ARBA" id="ARBA00004496"/>
    </source>
</evidence>
<dbReference type="InterPro" id="IPR024567">
    <property type="entry name" value="RNase_HII/HIII_dom"/>
</dbReference>
<dbReference type="NCBIfam" id="NF000594">
    <property type="entry name" value="PRK00015.1-1"/>
    <property type="match status" value="1"/>
</dbReference>
<dbReference type="PANTHER" id="PTHR10954:SF18">
    <property type="entry name" value="RIBONUCLEASE HII"/>
    <property type="match status" value="1"/>
</dbReference>
<evidence type="ECO:0000256" key="13">
    <source>
        <dbReference type="ARBA" id="ARBA00023211"/>
    </source>
</evidence>
<name>A0A223KRX2_9BACI</name>
<evidence type="ECO:0000256" key="9">
    <source>
        <dbReference type="ARBA" id="ARBA00022722"/>
    </source>
</evidence>
<keyword evidence="19" id="KW-1185">Reference proteome</keyword>
<evidence type="ECO:0000313" key="18">
    <source>
        <dbReference type="EMBL" id="AST92073.1"/>
    </source>
</evidence>
<dbReference type="Pfam" id="PF01351">
    <property type="entry name" value="RNase_HII"/>
    <property type="match status" value="1"/>
</dbReference>
<accession>A0A223KRX2</accession>
<dbReference type="GO" id="GO:0032299">
    <property type="term" value="C:ribonuclease H2 complex"/>
    <property type="evidence" value="ECO:0007669"/>
    <property type="project" value="TreeGrafter"/>
</dbReference>
<feature type="binding site" evidence="14 15">
    <location>
        <position position="77"/>
    </location>
    <ligand>
        <name>a divalent metal cation</name>
        <dbReference type="ChEBI" id="CHEBI:60240"/>
    </ligand>
</feature>
<comment type="similarity">
    <text evidence="5 14 16">Belongs to the RNase HII family.</text>
</comment>
<evidence type="ECO:0000256" key="15">
    <source>
        <dbReference type="PROSITE-ProRule" id="PRU01319"/>
    </source>
</evidence>
<evidence type="ECO:0000259" key="17">
    <source>
        <dbReference type="PROSITE" id="PS51975"/>
    </source>
</evidence>
<evidence type="ECO:0000256" key="1">
    <source>
        <dbReference type="ARBA" id="ARBA00000077"/>
    </source>
</evidence>
<dbReference type="RefSeq" id="WP_066413429.1">
    <property type="nucleotide sequence ID" value="NZ_CP018866.1"/>
</dbReference>
<reference evidence="18 19" key="1">
    <citation type="submission" date="2016-12" db="EMBL/GenBank/DDBJ databases">
        <title>The whole genome sequencing and assembly of Bacillus cohnii DSM 6307T strain.</title>
        <authorList>
            <person name="Lee Y.-J."/>
            <person name="Yi H."/>
            <person name="Bahn Y.-S."/>
            <person name="Kim J.F."/>
            <person name="Lee D.-W."/>
        </authorList>
    </citation>
    <scope>NUCLEOTIDE SEQUENCE [LARGE SCALE GENOMIC DNA]</scope>
    <source>
        <strain evidence="18 19">DSM 6307</strain>
    </source>
</reference>